<organism evidence="1 2">
    <name type="scientific">Allacma fusca</name>
    <dbReference type="NCBI Taxonomy" id="39272"/>
    <lineage>
        <taxon>Eukaryota</taxon>
        <taxon>Metazoa</taxon>
        <taxon>Ecdysozoa</taxon>
        <taxon>Arthropoda</taxon>
        <taxon>Hexapoda</taxon>
        <taxon>Collembola</taxon>
        <taxon>Symphypleona</taxon>
        <taxon>Sminthuridae</taxon>
        <taxon>Allacma</taxon>
    </lineage>
</organism>
<sequence length="122" mass="13778">MFPENFSSWLKNQISVVQGAIEYNQNGINVLAETFPGESAGSILKKLELQAASLELFVQTGLEMLSSEPALELNMDLYEMKKSLIEGKYSEISTEVLWHLLTDEDSETSIEFLPALNEIYKR</sequence>
<protein>
    <submittedName>
        <fullName evidence="1">Uncharacterized protein</fullName>
    </submittedName>
</protein>
<evidence type="ECO:0000313" key="2">
    <source>
        <dbReference type="Proteomes" id="UP000708208"/>
    </source>
</evidence>
<feature type="non-terminal residue" evidence="1">
    <location>
        <position position="122"/>
    </location>
</feature>
<dbReference type="EMBL" id="CAJVCH010544550">
    <property type="protein sequence ID" value="CAG7827689.1"/>
    <property type="molecule type" value="Genomic_DNA"/>
</dbReference>
<proteinExistence type="predicted"/>
<keyword evidence="2" id="KW-1185">Reference proteome</keyword>
<reference evidence="1" key="1">
    <citation type="submission" date="2021-06" db="EMBL/GenBank/DDBJ databases">
        <authorList>
            <person name="Hodson N. C."/>
            <person name="Mongue J. A."/>
            <person name="Jaron S. K."/>
        </authorList>
    </citation>
    <scope>NUCLEOTIDE SEQUENCE</scope>
</reference>
<evidence type="ECO:0000313" key="1">
    <source>
        <dbReference type="EMBL" id="CAG7827689.1"/>
    </source>
</evidence>
<dbReference type="AlphaFoldDB" id="A0A8J2LR30"/>
<accession>A0A8J2LR30</accession>
<dbReference type="Proteomes" id="UP000708208">
    <property type="component" value="Unassembled WGS sequence"/>
</dbReference>
<comment type="caution">
    <text evidence="1">The sequence shown here is derived from an EMBL/GenBank/DDBJ whole genome shotgun (WGS) entry which is preliminary data.</text>
</comment>
<name>A0A8J2LR30_9HEXA</name>
<gene>
    <name evidence="1" type="ORF">AFUS01_LOCUS37663</name>
</gene>